<dbReference type="Gene3D" id="1.20.140.10">
    <property type="entry name" value="Butyryl-CoA Dehydrogenase, subunit A, domain 3"/>
    <property type="match status" value="1"/>
</dbReference>
<dbReference type="InterPro" id="IPR009100">
    <property type="entry name" value="AcylCoA_DH/oxidase_NM_dom_sf"/>
</dbReference>
<evidence type="ECO:0000256" key="6">
    <source>
        <dbReference type="SAM" id="MobiDB-lite"/>
    </source>
</evidence>
<keyword evidence="11" id="KW-1185">Reference proteome</keyword>
<organism evidence="10 11">
    <name type="scientific">Streptomyces mauvecolor</name>
    <dbReference type="NCBI Taxonomy" id="58345"/>
    <lineage>
        <taxon>Bacteria</taxon>
        <taxon>Bacillati</taxon>
        <taxon>Actinomycetota</taxon>
        <taxon>Actinomycetes</taxon>
        <taxon>Kitasatosporales</taxon>
        <taxon>Streptomycetaceae</taxon>
        <taxon>Streptomyces</taxon>
    </lineage>
</organism>
<proteinExistence type="inferred from homology"/>
<evidence type="ECO:0000259" key="9">
    <source>
        <dbReference type="Pfam" id="PF02771"/>
    </source>
</evidence>
<evidence type="ECO:0000313" key="11">
    <source>
        <dbReference type="Proteomes" id="UP001595834"/>
    </source>
</evidence>
<evidence type="ECO:0000256" key="3">
    <source>
        <dbReference type="ARBA" id="ARBA00022630"/>
    </source>
</evidence>
<dbReference type="PIRSF" id="PIRSF016578">
    <property type="entry name" value="HsaA"/>
    <property type="match status" value="1"/>
</dbReference>
<keyword evidence="5 10" id="KW-0560">Oxidoreductase</keyword>
<protein>
    <submittedName>
        <fullName evidence="10">Acyl-CoA dehydrogenase family protein</fullName>
        <ecNumber evidence="10">1.-.-.-</ecNumber>
    </submittedName>
</protein>
<dbReference type="CDD" id="cd00567">
    <property type="entry name" value="ACAD"/>
    <property type="match status" value="1"/>
</dbReference>
<keyword evidence="4 5" id="KW-0274">FAD</keyword>
<feature type="domain" description="Acyl-CoA dehydrogenase/oxidase N-terminal" evidence="9">
    <location>
        <begin position="36"/>
        <end position="132"/>
    </location>
</feature>
<dbReference type="Gene3D" id="2.40.110.10">
    <property type="entry name" value="Butyryl-CoA Dehydrogenase, subunit A, domain 2"/>
    <property type="match status" value="1"/>
</dbReference>
<evidence type="ECO:0000313" key="10">
    <source>
        <dbReference type="EMBL" id="MFC4961234.1"/>
    </source>
</evidence>
<evidence type="ECO:0000259" key="7">
    <source>
        <dbReference type="Pfam" id="PF00441"/>
    </source>
</evidence>
<evidence type="ECO:0000256" key="4">
    <source>
        <dbReference type="ARBA" id="ARBA00022827"/>
    </source>
</evidence>
<dbReference type="InterPro" id="IPR006091">
    <property type="entry name" value="Acyl-CoA_Oxase/DH_mid-dom"/>
</dbReference>
<dbReference type="SUPFAM" id="SSF47203">
    <property type="entry name" value="Acyl-CoA dehydrogenase C-terminal domain-like"/>
    <property type="match status" value="1"/>
</dbReference>
<dbReference type="Gene3D" id="1.10.540.10">
    <property type="entry name" value="Acyl-CoA dehydrogenase/oxidase, N-terminal domain"/>
    <property type="match status" value="1"/>
</dbReference>
<evidence type="ECO:0000256" key="1">
    <source>
        <dbReference type="ARBA" id="ARBA00001974"/>
    </source>
</evidence>
<evidence type="ECO:0000256" key="5">
    <source>
        <dbReference type="RuleBase" id="RU362125"/>
    </source>
</evidence>
<feature type="domain" description="Acyl-CoA dehydrogenase/oxidase C-terminal" evidence="7">
    <location>
        <begin position="247"/>
        <end position="393"/>
    </location>
</feature>
<accession>A0ABV9UZB8</accession>
<dbReference type="RefSeq" id="WP_344377798.1">
    <property type="nucleotide sequence ID" value="NZ_BAAASQ010000019.1"/>
</dbReference>
<feature type="domain" description="Acyl-CoA oxidase/dehydrogenase middle" evidence="8">
    <location>
        <begin position="136"/>
        <end position="230"/>
    </location>
</feature>
<comment type="caution">
    <text evidence="10">The sequence shown here is derived from an EMBL/GenBank/DDBJ whole genome shotgun (WGS) entry which is preliminary data.</text>
</comment>
<reference evidence="11" key="1">
    <citation type="journal article" date="2019" name="Int. J. Syst. Evol. Microbiol.">
        <title>The Global Catalogue of Microorganisms (GCM) 10K type strain sequencing project: providing services to taxonomists for standard genome sequencing and annotation.</title>
        <authorList>
            <consortium name="The Broad Institute Genomics Platform"/>
            <consortium name="The Broad Institute Genome Sequencing Center for Infectious Disease"/>
            <person name="Wu L."/>
            <person name="Ma J."/>
        </authorList>
    </citation>
    <scope>NUCLEOTIDE SEQUENCE [LARGE SCALE GENOMIC DNA]</scope>
    <source>
        <strain evidence="11">CCM 7224</strain>
    </source>
</reference>
<feature type="region of interest" description="Disordered" evidence="6">
    <location>
        <begin position="1"/>
        <end position="26"/>
    </location>
</feature>
<dbReference type="InterPro" id="IPR009075">
    <property type="entry name" value="AcylCo_DH/oxidase_C"/>
</dbReference>
<dbReference type="EC" id="1.-.-.-" evidence="10"/>
<dbReference type="PANTHER" id="PTHR43884:SF12">
    <property type="entry name" value="ISOVALERYL-COA DEHYDROGENASE, MITOCHONDRIAL-RELATED"/>
    <property type="match status" value="1"/>
</dbReference>
<dbReference type="Pfam" id="PF02771">
    <property type="entry name" value="Acyl-CoA_dh_N"/>
    <property type="match status" value="1"/>
</dbReference>
<dbReference type="Pfam" id="PF00441">
    <property type="entry name" value="Acyl-CoA_dh_1"/>
    <property type="match status" value="1"/>
</dbReference>
<comment type="similarity">
    <text evidence="2 5">Belongs to the acyl-CoA dehydrogenase family.</text>
</comment>
<dbReference type="SUPFAM" id="SSF56645">
    <property type="entry name" value="Acyl-CoA dehydrogenase NM domain-like"/>
    <property type="match status" value="1"/>
</dbReference>
<evidence type="ECO:0000256" key="2">
    <source>
        <dbReference type="ARBA" id="ARBA00009347"/>
    </source>
</evidence>
<name>A0ABV9UZB8_9ACTN</name>
<gene>
    <name evidence="10" type="ORF">ACFPFX_33585</name>
</gene>
<dbReference type="InterPro" id="IPR046373">
    <property type="entry name" value="Acyl-CoA_Oxase/DH_mid-dom_sf"/>
</dbReference>
<dbReference type="Proteomes" id="UP001595834">
    <property type="component" value="Unassembled WGS sequence"/>
</dbReference>
<sequence>MQPRLPESAPDGTTTGLPPAEPVHPVDLSRVAADLAADAHDRASRWDQDGGLPDSVRREVAASGLLAADLPRRYGGAGLDPLTLGEITARIGGECSALRGLLTVQGMVAAALLRWGTEAQRADWLPRLAAGELTAGFAATEQGAGSALGSVETRIEASARPDHQELVVSGRKRWVTFGAVADVFLVLGRYEGKPAAVLVDADRAGVEREPVNGQLGMRGARIAHLSFDGVRVPRRQLVAPPGLGLSHVAGTALDHGRFTVAWGCVGMADACVEDAATHAAVRRQGGIPLGDHQLVRSLLARAAVDAAGARELSRRAAEARALGPGHGVAETLMAKYAAASAAATGSRDAVQVLGSAGCAPDSRAGRHFRDAKVMEIIEGAQQVSELHIAERLLRRFGDAARGPDPAVERRLPGESL</sequence>
<dbReference type="Pfam" id="PF02770">
    <property type="entry name" value="Acyl-CoA_dh_M"/>
    <property type="match status" value="1"/>
</dbReference>
<dbReference type="GO" id="GO:0016491">
    <property type="term" value="F:oxidoreductase activity"/>
    <property type="evidence" value="ECO:0007669"/>
    <property type="project" value="UniProtKB-KW"/>
</dbReference>
<dbReference type="InterPro" id="IPR036250">
    <property type="entry name" value="AcylCo_DH-like_C"/>
</dbReference>
<dbReference type="InterPro" id="IPR037069">
    <property type="entry name" value="AcylCoA_DH/ox_N_sf"/>
</dbReference>
<dbReference type="PANTHER" id="PTHR43884">
    <property type="entry name" value="ACYL-COA DEHYDROGENASE"/>
    <property type="match status" value="1"/>
</dbReference>
<keyword evidence="3 5" id="KW-0285">Flavoprotein</keyword>
<evidence type="ECO:0000259" key="8">
    <source>
        <dbReference type="Pfam" id="PF02770"/>
    </source>
</evidence>
<comment type="cofactor">
    <cofactor evidence="1 5">
        <name>FAD</name>
        <dbReference type="ChEBI" id="CHEBI:57692"/>
    </cofactor>
</comment>
<dbReference type="EMBL" id="JBHSIZ010000045">
    <property type="protein sequence ID" value="MFC4961234.1"/>
    <property type="molecule type" value="Genomic_DNA"/>
</dbReference>
<dbReference type="InterPro" id="IPR013786">
    <property type="entry name" value="AcylCoA_DH/ox_N"/>
</dbReference>